<feature type="transmembrane region" description="Helical" evidence="6">
    <location>
        <begin position="19"/>
        <end position="37"/>
    </location>
</feature>
<dbReference type="OrthoDB" id="4682787at2759"/>
<keyword evidence="3 6" id="KW-1133">Transmembrane helix</keyword>
<protein>
    <recommendedName>
        <fullName evidence="7">Rhodopsin domain-containing protein</fullName>
    </recommendedName>
</protein>
<accession>A0A6A5T4A1</accession>
<proteinExistence type="inferred from homology"/>
<evidence type="ECO:0000313" key="9">
    <source>
        <dbReference type="Proteomes" id="UP000800038"/>
    </source>
</evidence>
<comment type="subcellular location">
    <subcellularLocation>
        <location evidence="1">Membrane</location>
        <topology evidence="1">Multi-pass membrane protein</topology>
    </subcellularLocation>
</comment>
<organism evidence="8 9">
    <name type="scientific">Clathrospora elynae</name>
    <dbReference type="NCBI Taxonomy" id="706981"/>
    <lineage>
        <taxon>Eukaryota</taxon>
        <taxon>Fungi</taxon>
        <taxon>Dikarya</taxon>
        <taxon>Ascomycota</taxon>
        <taxon>Pezizomycotina</taxon>
        <taxon>Dothideomycetes</taxon>
        <taxon>Pleosporomycetidae</taxon>
        <taxon>Pleosporales</taxon>
        <taxon>Diademaceae</taxon>
        <taxon>Clathrospora</taxon>
    </lineage>
</organism>
<feature type="domain" description="Rhodopsin" evidence="7">
    <location>
        <begin position="33"/>
        <end position="272"/>
    </location>
</feature>
<keyword evidence="2 6" id="KW-0812">Transmembrane</keyword>
<feature type="transmembrane region" description="Helical" evidence="6">
    <location>
        <begin position="124"/>
        <end position="146"/>
    </location>
</feature>
<comment type="similarity">
    <text evidence="5">Belongs to the SAT4 family.</text>
</comment>
<evidence type="ECO:0000256" key="1">
    <source>
        <dbReference type="ARBA" id="ARBA00004141"/>
    </source>
</evidence>
<evidence type="ECO:0000256" key="6">
    <source>
        <dbReference type="SAM" id="Phobius"/>
    </source>
</evidence>
<sequence>MAEHSDVDLARSGQEQERITIAFLALAWFFILLRIWTRTCVISNFGWDDSTMVLAGMIFTIFCASTLYIEAHGGGTHITDIAQLQLLTKWVVVSEACYILSMMILKISLGIFFARIVVNRWHFLLIYVTVGVNIFSSTVAFFYVLFRCGPNLNQYIIQQLSQHCTPMLLDNIIAYQQAAFTTLTDVVFLILTVLMLWNANMDRRSKISVGFILCLGALGCICSMIRFRFVNGLAQVGFDFFWNVANISIWSTIEAGACIIAGCLATLRPLLKSAIHQARETTSVSGRLKQISRSLRFGSHSNSSTLPRSNTISMLATSPSDEPTFLEFLATPGEEVIALSSDIGNKRTSTDPILRQNEWPALEYPWSAEPAAHRQKNDRKRRTVYATWTLRRGAPSDGRTHGRAYPH</sequence>
<dbReference type="PANTHER" id="PTHR33048:SF96">
    <property type="entry name" value="INTEGRAL MEMBRANE PROTEIN"/>
    <property type="match status" value="1"/>
</dbReference>
<reference evidence="8" key="1">
    <citation type="journal article" date="2020" name="Stud. Mycol.">
        <title>101 Dothideomycetes genomes: a test case for predicting lifestyles and emergence of pathogens.</title>
        <authorList>
            <person name="Haridas S."/>
            <person name="Albert R."/>
            <person name="Binder M."/>
            <person name="Bloem J."/>
            <person name="Labutti K."/>
            <person name="Salamov A."/>
            <person name="Andreopoulos B."/>
            <person name="Baker S."/>
            <person name="Barry K."/>
            <person name="Bills G."/>
            <person name="Bluhm B."/>
            <person name="Cannon C."/>
            <person name="Castanera R."/>
            <person name="Culley D."/>
            <person name="Daum C."/>
            <person name="Ezra D."/>
            <person name="Gonzalez J."/>
            <person name="Henrissat B."/>
            <person name="Kuo A."/>
            <person name="Liang C."/>
            <person name="Lipzen A."/>
            <person name="Lutzoni F."/>
            <person name="Magnuson J."/>
            <person name="Mondo S."/>
            <person name="Nolan M."/>
            <person name="Ohm R."/>
            <person name="Pangilinan J."/>
            <person name="Park H.-J."/>
            <person name="Ramirez L."/>
            <person name="Alfaro M."/>
            <person name="Sun H."/>
            <person name="Tritt A."/>
            <person name="Yoshinaga Y."/>
            <person name="Zwiers L.-H."/>
            <person name="Turgeon B."/>
            <person name="Goodwin S."/>
            <person name="Spatafora J."/>
            <person name="Crous P."/>
            <person name="Grigoriev I."/>
        </authorList>
    </citation>
    <scope>NUCLEOTIDE SEQUENCE</scope>
    <source>
        <strain evidence="8">CBS 161.51</strain>
    </source>
</reference>
<dbReference type="Proteomes" id="UP000800038">
    <property type="component" value="Unassembled WGS sequence"/>
</dbReference>
<dbReference type="Pfam" id="PF20684">
    <property type="entry name" value="Fung_rhodopsin"/>
    <property type="match status" value="1"/>
</dbReference>
<evidence type="ECO:0000256" key="4">
    <source>
        <dbReference type="ARBA" id="ARBA00023136"/>
    </source>
</evidence>
<dbReference type="EMBL" id="ML975998">
    <property type="protein sequence ID" value="KAF1947411.1"/>
    <property type="molecule type" value="Genomic_DNA"/>
</dbReference>
<dbReference type="InterPro" id="IPR049326">
    <property type="entry name" value="Rhodopsin_dom_fungi"/>
</dbReference>
<feature type="transmembrane region" description="Helical" evidence="6">
    <location>
        <begin position="247"/>
        <end position="267"/>
    </location>
</feature>
<dbReference type="PANTHER" id="PTHR33048">
    <property type="entry name" value="PTH11-LIKE INTEGRAL MEMBRANE PROTEIN (AFU_ORTHOLOGUE AFUA_5G11245)"/>
    <property type="match status" value="1"/>
</dbReference>
<feature type="transmembrane region" description="Helical" evidence="6">
    <location>
        <begin position="209"/>
        <end position="227"/>
    </location>
</feature>
<evidence type="ECO:0000259" key="7">
    <source>
        <dbReference type="Pfam" id="PF20684"/>
    </source>
</evidence>
<feature type="transmembrane region" description="Helical" evidence="6">
    <location>
        <begin position="178"/>
        <end position="197"/>
    </location>
</feature>
<keyword evidence="9" id="KW-1185">Reference proteome</keyword>
<dbReference type="AlphaFoldDB" id="A0A6A5T4A1"/>
<gene>
    <name evidence="8" type="ORF">EJ02DRAFT_499202</name>
</gene>
<keyword evidence="4 6" id="KW-0472">Membrane</keyword>
<evidence type="ECO:0000256" key="2">
    <source>
        <dbReference type="ARBA" id="ARBA00022692"/>
    </source>
</evidence>
<evidence type="ECO:0000256" key="5">
    <source>
        <dbReference type="ARBA" id="ARBA00038359"/>
    </source>
</evidence>
<name>A0A6A5T4A1_9PLEO</name>
<evidence type="ECO:0000313" key="8">
    <source>
        <dbReference type="EMBL" id="KAF1947411.1"/>
    </source>
</evidence>
<evidence type="ECO:0000256" key="3">
    <source>
        <dbReference type="ARBA" id="ARBA00022989"/>
    </source>
</evidence>
<dbReference type="GO" id="GO:0016020">
    <property type="term" value="C:membrane"/>
    <property type="evidence" value="ECO:0007669"/>
    <property type="project" value="UniProtKB-SubCell"/>
</dbReference>
<feature type="transmembrane region" description="Helical" evidence="6">
    <location>
        <begin position="49"/>
        <end position="69"/>
    </location>
</feature>
<dbReference type="InterPro" id="IPR052337">
    <property type="entry name" value="SAT4-like"/>
</dbReference>
<feature type="transmembrane region" description="Helical" evidence="6">
    <location>
        <begin position="89"/>
        <end position="112"/>
    </location>
</feature>